<proteinExistence type="predicted"/>
<accession>A0A1H6FEI5</accession>
<name>A0A1H6FEI5_9GAMM</name>
<evidence type="ECO:0000313" key="5">
    <source>
        <dbReference type="EMBL" id="SEH08566.1"/>
    </source>
</evidence>
<evidence type="ECO:0000313" key="4">
    <source>
        <dbReference type="EMBL" id="SEH07576.1"/>
    </source>
</evidence>
<dbReference type="Pfam" id="PF17786">
    <property type="entry name" value="Mannosidase_ig"/>
    <property type="match status" value="1"/>
</dbReference>
<evidence type="ECO:0000259" key="2">
    <source>
        <dbReference type="Pfam" id="PF17753"/>
    </source>
</evidence>
<keyword evidence="1" id="KW-0378">Hydrolase</keyword>
<evidence type="ECO:0000313" key="6">
    <source>
        <dbReference type="Proteomes" id="UP000236724"/>
    </source>
</evidence>
<dbReference type="GO" id="GO:0004567">
    <property type="term" value="F:beta-mannosidase activity"/>
    <property type="evidence" value="ECO:0007669"/>
    <property type="project" value="TreeGrafter"/>
</dbReference>
<keyword evidence="1" id="KW-0326">Glycosidase</keyword>
<protein>
    <recommendedName>
        <fullName evidence="7">Beta-mannosidase</fullName>
    </recommendedName>
</protein>
<dbReference type="SUPFAM" id="SSF51445">
    <property type="entry name" value="(Trans)glycosidases"/>
    <property type="match status" value="1"/>
</dbReference>
<dbReference type="InterPro" id="IPR013783">
    <property type="entry name" value="Ig-like_fold"/>
</dbReference>
<evidence type="ECO:0000259" key="3">
    <source>
        <dbReference type="Pfam" id="PF17786"/>
    </source>
</evidence>
<dbReference type="PANTHER" id="PTHR43730:SF1">
    <property type="entry name" value="BETA-MANNOSIDASE"/>
    <property type="match status" value="1"/>
</dbReference>
<sequence>MSEYGFQGYPDFKTVQSFCSPKDVNLSSDAFKNHQKHPIGNETILEYMEREYPISDSIFEFTYLSQILQASGIQTAIEAHRRAKPHCMGTLYWQLNDCWPVVSWSSIDYYGRWKALHYKTRDLYKNFMISVDQQDSMLQVYVVSDSTQNIEANISVDLIDFYGKTIFTDSIKLNIKENSSQIFASYNLKELLPDSMLNSSLLQIKLNDKEKELAQRIHYFDLPKNLILPSPKINIEVEEIETGYSLEINSTSLVKNLYLYIENEECHSSDNYFDLLPGQAKVVSLKTSKSTSGLKNQIKYLSLADIPKL</sequence>
<feature type="domain" description="Beta-mannosidase Ig-fold" evidence="2">
    <location>
        <begin position="228"/>
        <end position="306"/>
    </location>
</feature>
<dbReference type="InterPro" id="IPR041625">
    <property type="entry name" value="Beta-mannosidase_Ig"/>
</dbReference>
<organism evidence="4 6">
    <name type="scientific">Candidatus Venteria ishoeyi</name>
    <dbReference type="NCBI Taxonomy" id="1899563"/>
    <lineage>
        <taxon>Bacteria</taxon>
        <taxon>Pseudomonadati</taxon>
        <taxon>Pseudomonadota</taxon>
        <taxon>Gammaproteobacteria</taxon>
        <taxon>Thiotrichales</taxon>
        <taxon>Thiotrichaceae</taxon>
        <taxon>Venteria</taxon>
    </lineage>
</organism>
<dbReference type="Gene3D" id="2.60.40.10">
    <property type="entry name" value="Immunoglobulins"/>
    <property type="match status" value="2"/>
</dbReference>
<dbReference type="Pfam" id="PF17753">
    <property type="entry name" value="Ig_mannosidase"/>
    <property type="match status" value="1"/>
</dbReference>
<dbReference type="EMBL" id="FMSV02000536">
    <property type="protein sequence ID" value="SEH07576.1"/>
    <property type="molecule type" value="Genomic_DNA"/>
</dbReference>
<dbReference type="AlphaFoldDB" id="A0A1H6FEI5"/>
<dbReference type="SUPFAM" id="SSF49303">
    <property type="entry name" value="beta-Galactosidase/glucuronidase domain"/>
    <property type="match status" value="2"/>
</dbReference>
<dbReference type="Proteomes" id="UP000236724">
    <property type="component" value="Unassembled WGS sequence"/>
</dbReference>
<feature type="domain" description="Mannosidase Ig/CBM-like" evidence="3">
    <location>
        <begin position="138"/>
        <end position="225"/>
    </location>
</feature>
<reference evidence="4 6" key="1">
    <citation type="submission" date="2016-10" db="EMBL/GenBank/DDBJ databases">
        <authorList>
            <person name="de Groot N.N."/>
        </authorList>
    </citation>
    <scope>NUCLEOTIDE SEQUENCE [LARGE SCALE GENOMIC DNA]</scope>
    <source>
        <strain evidence="4">MBHS1</strain>
    </source>
</reference>
<dbReference type="InterPro" id="IPR036156">
    <property type="entry name" value="Beta-gal/glucu_dom_sf"/>
</dbReference>
<dbReference type="PANTHER" id="PTHR43730">
    <property type="entry name" value="BETA-MANNOSIDASE"/>
    <property type="match status" value="1"/>
</dbReference>
<evidence type="ECO:0008006" key="7">
    <source>
        <dbReference type="Google" id="ProtNLM"/>
    </source>
</evidence>
<dbReference type="InterPro" id="IPR041447">
    <property type="entry name" value="Mannosidase_ig"/>
</dbReference>
<dbReference type="EMBL" id="FMSV02000553">
    <property type="protein sequence ID" value="SEH08566.1"/>
    <property type="molecule type" value="Genomic_DNA"/>
</dbReference>
<dbReference type="InterPro" id="IPR050887">
    <property type="entry name" value="Beta-mannosidase_GH2"/>
</dbReference>
<dbReference type="OrthoDB" id="9758603at2"/>
<dbReference type="GO" id="GO:0006516">
    <property type="term" value="P:glycoprotein catabolic process"/>
    <property type="evidence" value="ECO:0007669"/>
    <property type="project" value="TreeGrafter"/>
</dbReference>
<gene>
    <name evidence="4" type="ORF">MBHS_03452</name>
    <name evidence="5" type="ORF">MBHS_04458</name>
</gene>
<evidence type="ECO:0000256" key="1">
    <source>
        <dbReference type="ARBA" id="ARBA00023295"/>
    </source>
</evidence>
<dbReference type="Gene3D" id="3.20.20.80">
    <property type="entry name" value="Glycosidases"/>
    <property type="match status" value="1"/>
</dbReference>
<dbReference type="InterPro" id="IPR017853">
    <property type="entry name" value="GH"/>
</dbReference>
<keyword evidence="6" id="KW-1185">Reference proteome</keyword>